<accession>E1ZYE5</accession>
<organism evidence="3">
    <name type="scientific">Camponotus floridanus</name>
    <name type="common">Florida carpenter ant</name>
    <dbReference type="NCBI Taxonomy" id="104421"/>
    <lineage>
        <taxon>Eukaryota</taxon>
        <taxon>Metazoa</taxon>
        <taxon>Ecdysozoa</taxon>
        <taxon>Arthropoda</taxon>
        <taxon>Hexapoda</taxon>
        <taxon>Insecta</taxon>
        <taxon>Pterygota</taxon>
        <taxon>Neoptera</taxon>
        <taxon>Endopterygota</taxon>
        <taxon>Hymenoptera</taxon>
        <taxon>Apocrita</taxon>
        <taxon>Aculeata</taxon>
        <taxon>Formicoidea</taxon>
        <taxon>Formicidae</taxon>
        <taxon>Formicinae</taxon>
        <taxon>Camponotus</taxon>
    </lineage>
</organism>
<feature type="region of interest" description="Disordered" evidence="1">
    <location>
        <begin position="80"/>
        <end position="104"/>
    </location>
</feature>
<dbReference type="EMBL" id="GL435204">
    <property type="protein sequence ID" value="EFN73844.1"/>
    <property type="molecule type" value="Genomic_DNA"/>
</dbReference>
<evidence type="ECO:0000313" key="3">
    <source>
        <dbReference type="Proteomes" id="UP000000311"/>
    </source>
</evidence>
<dbReference type="Proteomes" id="UP000000311">
    <property type="component" value="Unassembled WGS sequence"/>
</dbReference>
<gene>
    <name evidence="2" type="ORF">EAG_06486</name>
</gene>
<proteinExistence type="predicted"/>
<name>E1ZYE5_CAMFO</name>
<sequence length="298" mass="33879">MEKYIPTLTDVNALTIDVIEVDGQPPVCFAIRRNHDEPKRRRGRIPGNRSRARFSTSAVAENDRGTGIQFQPDCARKHDETHFPTQFHKEGRTGEPKTGSRDDQCAEKYVWSRLKSIKRQFPAFTSQHHGDPATVKNRTRRYKTQWDREGEKMMVYIREHDHSEGSLWANNGDVRPCRYKLLGQSLPPRLQRAIKCDQVISVANQTADRKTKAIACGEDVPGITLPIQLVSAKAVTSIVKVSATWLVAAERQPEGCRNCLFGSHIRHAMLHLNLTRSANYIYELSPIKQITLRVEGNK</sequence>
<protein>
    <submittedName>
        <fullName evidence="2">Uncharacterized protein</fullName>
    </submittedName>
</protein>
<dbReference type="InParanoid" id="E1ZYE5"/>
<reference evidence="2 3" key="1">
    <citation type="journal article" date="2010" name="Science">
        <title>Genomic comparison of the ants Camponotus floridanus and Harpegnathos saltator.</title>
        <authorList>
            <person name="Bonasio R."/>
            <person name="Zhang G."/>
            <person name="Ye C."/>
            <person name="Mutti N.S."/>
            <person name="Fang X."/>
            <person name="Qin N."/>
            <person name="Donahue G."/>
            <person name="Yang P."/>
            <person name="Li Q."/>
            <person name="Li C."/>
            <person name="Zhang P."/>
            <person name="Huang Z."/>
            <person name="Berger S.L."/>
            <person name="Reinberg D."/>
            <person name="Wang J."/>
            <person name="Liebig J."/>
        </authorList>
    </citation>
    <scope>NUCLEOTIDE SEQUENCE [LARGE SCALE GENOMIC DNA]</scope>
    <source>
        <strain evidence="3">C129</strain>
    </source>
</reference>
<feature type="region of interest" description="Disordered" evidence="1">
    <location>
        <begin position="38"/>
        <end position="61"/>
    </location>
</feature>
<evidence type="ECO:0000256" key="1">
    <source>
        <dbReference type="SAM" id="MobiDB-lite"/>
    </source>
</evidence>
<keyword evidence="3" id="KW-1185">Reference proteome</keyword>
<dbReference type="AlphaFoldDB" id="E1ZYE5"/>
<evidence type="ECO:0000313" key="2">
    <source>
        <dbReference type="EMBL" id="EFN73844.1"/>
    </source>
</evidence>